<keyword evidence="1" id="KW-0805">Transcription regulation</keyword>
<organism evidence="5">
    <name type="scientific">Tanacetum cinerariifolium</name>
    <name type="common">Dalmatian daisy</name>
    <name type="synonym">Chrysanthemum cinerariifolium</name>
    <dbReference type="NCBI Taxonomy" id="118510"/>
    <lineage>
        <taxon>Eukaryota</taxon>
        <taxon>Viridiplantae</taxon>
        <taxon>Streptophyta</taxon>
        <taxon>Embryophyta</taxon>
        <taxon>Tracheophyta</taxon>
        <taxon>Spermatophyta</taxon>
        <taxon>Magnoliopsida</taxon>
        <taxon>eudicotyledons</taxon>
        <taxon>Gunneridae</taxon>
        <taxon>Pentapetalae</taxon>
        <taxon>asterids</taxon>
        <taxon>campanulids</taxon>
        <taxon>Asterales</taxon>
        <taxon>Asteraceae</taxon>
        <taxon>Asteroideae</taxon>
        <taxon>Anthemideae</taxon>
        <taxon>Anthemidinae</taxon>
        <taxon>Tanacetum</taxon>
    </lineage>
</organism>
<dbReference type="AlphaFoldDB" id="A0A699GIY4"/>
<accession>A0A699GIY4</accession>
<evidence type="ECO:0000313" key="5">
    <source>
        <dbReference type="EMBL" id="GEU29192.1"/>
    </source>
</evidence>
<dbReference type="PANTHER" id="PTHR30055">
    <property type="entry name" value="HTH-TYPE TRANSCRIPTIONAL REGULATOR RUTR"/>
    <property type="match status" value="1"/>
</dbReference>
<dbReference type="PROSITE" id="PS01081">
    <property type="entry name" value="HTH_TETR_1"/>
    <property type="match status" value="1"/>
</dbReference>
<dbReference type="Pfam" id="PF16859">
    <property type="entry name" value="TetR_C_11"/>
    <property type="match status" value="1"/>
</dbReference>
<evidence type="ECO:0000259" key="4">
    <source>
        <dbReference type="PROSITE" id="PS50977"/>
    </source>
</evidence>
<dbReference type="GO" id="GO:0000976">
    <property type="term" value="F:transcription cis-regulatory region binding"/>
    <property type="evidence" value="ECO:0007669"/>
    <property type="project" value="TreeGrafter"/>
</dbReference>
<dbReference type="PRINTS" id="PR00455">
    <property type="entry name" value="HTHTETR"/>
</dbReference>
<name>A0A699GIY4_TANCI</name>
<dbReference type="InterPro" id="IPR036271">
    <property type="entry name" value="Tet_transcr_reg_TetR-rel_C_sf"/>
</dbReference>
<dbReference type="PANTHER" id="PTHR30055:SF148">
    <property type="entry name" value="TETR-FAMILY TRANSCRIPTIONAL REGULATOR"/>
    <property type="match status" value="1"/>
</dbReference>
<dbReference type="SUPFAM" id="SSF46689">
    <property type="entry name" value="Homeodomain-like"/>
    <property type="match status" value="1"/>
</dbReference>
<dbReference type="InterPro" id="IPR009057">
    <property type="entry name" value="Homeodomain-like_sf"/>
</dbReference>
<evidence type="ECO:0000256" key="2">
    <source>
        <dbReference type="ARBA" id="ARBA00023125"/>
    </source>
</evidence>
<protein>
    <recommendedName>
        <fullName evidence="4">HTH tetR-type domain-containing protein</fullName>
    </recommendedName>
</protein>
<evidence type="ECO:0000256" key="3">
    <source>
        <dbReference type="ARBA" id="ARBA00023163"/>
    </source>
</evidence>
<dbReference type="EMBL" id="BKCJ010000050">
    <property type="protein sequence ID" value="GEU29192.1"/>
    <property type="molecule type" value="Genomic_DNA"/>
</dbReference>
<dbReference type="PROSITE" id="PS50977">
    <property type="entry name" value="HTH_TETR_2"/>
    <property type="match status" value="1"/>
</dbReference>
<comment type="caution">
    <text evidence="5">The sequence shown here is derived from an EMBL/GenBank/DDBJ whole genome shotgun (WGS) entry which is preliminary data.</text>
</comment>
<proteinExistence type="predicted"/>
<dbReference type="InterPro" id="IPR001647">
    <property type="entry name" value="HTH_TetR"/>
</dbReference>
<dbReference type="InterPro" id="IPR023772">
    <property type="entry name" value="DNA-bd_HTH_TetR-type_CS"/>
</dbReference>
<sequence length="728" mass="79317">MKSKQAEFVTSAVGDARSAVPARSVKDVGGRPRDATRDEAILDAAIAILGETGYERMTMDMVAVRAKAGKATVYRRWPSKAEMVIEAVARMKRSLVNSENLADTGSLRGDLLALFRPQSVEQVQYKLRAMAGVASVLNQHPTLADAGHDAVVLPWVEANRTLILRALARGEVSKDAHVDTVAKIIPSLAAYRTMVQRQPFDHAFLVETVDGIVLPALGVVIHASERDTPANRKPIEWKLIADLPVTSRREAIENSIEPTMTLTPSEIDLLNCLLKKSYRLREQLPLSRYLEKIARLAGYLARPTIRYQEILSCGVGCAGSRICSLASISYLKDMGQAVLPGDRGAVRKRHPDREKQSAVRAMGCDVCAGRNADGGAAGPLAAPRPYRARFRCYANIVRTVIPSERIVVGGARAVGACAEQRRWARKHHQHWFEALIKKRRDPQWASCDFSQPGADGAPIFHGKPLGARCLAGVPIQACIDTAWGSPSCVTSCMIFPFCKTITRCAMAIVSGRCATRMRVSAKWAIAALTACSFQMSRWLVASSSTISRGLRYNARASRIRCFCPPESPVPRSPTSVLKPIGMLTISWRTAANWALACACSRSGAGSKKQMLSMMEPENKRSSCITRGLAAAGWTGYGNTLAGRDGQIEVGKYTGLVVGVAKRHIAEFHQWRRLRYDCARNGAVMIFLRLCEHDVGNPGAVQAQHAQFYDLVDQAGGAAAELILVADEC</sequence>
<dbReference type="SUPFAM" id="SSF48498">
    <property type="entry name" value="Tetracyclin repressor-like, C-terminal domain"/>
    <property type="match status" value="1"/>
</dbReference>
<gene>
    <name evidence="5" type="ORF">Tci_001170</name>
</gene>
<dbReference type="Pfam" id="PF00440">
    <property type="entry name" value="TetR_N"/>
    <property type="match status" value="1"/>
</dbReference>
<evidence type="ECO:0000256" key="1">
    <source>
        <dbReference type="ARBA" id="ARBA00023015"/>
    </source>
</evidence>
<keyword evidence="2" id="KW-0238">DNA-binding</keyword>
<dbReference type="GO" id="GO:0003700">
    <property type="term" value="F:DNA-binding transcription factor activity"/>
    <property type="evidence" value="ECO:0007669"/>
    <property type="project" value="TreeGrafter"/>
</dbReference>
<dbReference type="InterPro" id="IPR011075">
    <property type="entry name" value="TetR_C"/>
</dbReference>
<reference evidence="5" key="1">
    <citation type="journal article" date="2019" name="Sci. Rep.">
        <title>Draft genome of Tanacetum cinerariifolium, the natural source of mosquito coil.</title>
        <authorList>
            <person name="Yamashiro T."/>
            <person name="Shiraishi A."/>
            <person name="Satake H."/>
            <person name="Nakayama K."/>
        </authorList>
    </citation>
    <scope>NUCLEOTIDE SEQUENCE</scope>
</reference>
<dbReference type="Gene3D" id="1.10.357.10">
    <property type="entry name" value="Tetracycline Repressor, domain 2"/>
    <property type="match status" value="1"/>
</dbReference>
<keyword evidence="3" id="KW-0804">Transcription</keyword>
<dbReference type="InterPro" id="IPR050109">
    <property type="entry name" value="HTH-type_TetR-like_transc_reg"/>
</dbReference>
<feature type="domain" description="HTH tetR-type" evidence="4">
    <location>
        <begin position="35"/>
        <end position="95"/>
    </location>
</feature>
<dbReference type="Gene3D" id="1.10.10.60">
    <property type="entry name" value="Homeodomain-like"/>
    <property type="match status" value="1"/>
</dbReference>